<feature type="chain" id="PRO_5046981083" description="Outer membrane protein beta-barrel domain-containing protein" evidence="1">
    <location>
        <begin position="22"/>
        <end position="227"/>
    </location>
</feature>
<feature type="signal peptide" evidence="1">
    <location>
        <begin position="1"/>
        <end position="21"/>
    </location>
</feature>
<sequence length="227" mass="24847">MKKLRTLVLISLTTMTIGAMAQQSAVVKDSSKTEYILKGLKPVKIKQIGVYMAPETQISYLDGHVKPLFGGSAMILLNQKLGIGLSGYSTGRGFRSGDGVDFRYGGVKVEYTFRPSKRFHFSVPVLLGMGSANDRLGMDNDNRNPQPWGGPSRNGFGNRFFVAQGGINLEGNLFKYAKVFVGASYRFAGIDNRRSTSTLDYNQVSGPSVNLGLKFGLFDHSLQKKSK</sequence>
<proteinExistence type="predicted"/>
<protein>
    <recommendedName>
        <fullName evidence="4">Outer membrane protein beta-barrel domain-containing protein</fullName>
    </recommendedName>
</protein>
<keyword evidence="1" id="KW-0732">Signal</keyword>
<comment type="caution">
    <text evidence="2">The sequence shown here is derived from an EMBL/GenBank/DDBJ whole genome shotgun (WGS) entry which is preliminary data.</text>
</comment>
<accession>A0ABT6YBA6</accession>
<dbReference type="Proteomes" id="UP001236507">
    <property type="component" value="Unassembled WGS sequence"/>
</dbReference>
<evidence type="ECO:0000256" key="1">
    <source>
        <dbReference type="SAM" id="SignalP"/>
    </source>
</evidence>
<dbReference type="RefSeq" id="WP_283345450.1">
    <property type="nucleotide sequence ID" value="NZ_JASHIF010000014.1"/>
</dbReference>
<gene>
    <name evidence="2" type="ORF">QM524_16770</name>
</gene>
<reference evidence="2 3" key="1">
    <citation type="submission" date="2023-05" db="EMBL/GenBank/DDBJ databases">
        <title>Novel species of genus Flectobacillus isolated from stream in China.</title>
        <authorList>
            <person name="Lu H."/>
        </authorList>
    </citation>
    <scope>NUCLEOTIDE SEQUENCE [LARGE SCALE GENOMIC DNA]</scope>
    <source>
        <strain evidence="2 3">KCTC 42575</strain>
    </source>
</reference>
<dbReference type="EMBL" id="JASHIF010000014">
    <property type="protein sequence ID" value="MDI9860872.1"/>
    <property type="molecule type" value="Genomic_DNA"/>
</dbReference>
<evidence type="ECO:0000313" key="2">
    <source>
        <dbReference type="EMBL" id="MDI9860872.1"/>
    </source>
</evidence>
<keyword evidence="3" id="KW-1185">Reference proteome</keyword>
<organism evidence="2 3">
    <name type="scientific">Flectobacillus roseus</name>
    <dbReference type="NCBI Taxonomy" id="502259"/>
    <lineage>
        <taxon>Bacteria</taxon>
        <taxon>Pseudomonadati</taxon>
        <taxon>Bacteroidota</taxon>
        <taxon>Cytophagia</taxon>
        <taxon>Cytophagales</taxon>
        <taxon>Flectobacillaceae</taxon>
        <taxon>Flectobacillus</taxon>
    </lineage>
</organism>
<evidence type="ECO:0008006" key="4">
    <source>
        <dbReference type="Google" id="ProtNLM"/>
    </source>
</evidence>
<name>A0ABT6YBA6_9BACT</name>
<evidence type="ECO:0000313" key="3">
    <source>
        <dbReference type="Proteomes" id="UP001236507"/>
    </source>
</evidence>